<dbReference type="VEuPathDB" id="FungiDB:RhiirFUN_023866"/>
<dbReference type="VEuPathDB" id="FungiDB:RhiirFUN_023864"/>
<sequence>MNDVEVILNQNILRLKKHPFVAKVLCTKKVICVCGAAIKLSRKWDEDYINRHTRSKGCKRVESQKIIYDYFNVTNKKCDDDDSDEEWEDWDSEVEDAMDDDDIIGVDERSEDDNSNFNVDLDFNENIIDLALNKRRTCSGLHFAKISAYIYCTPANFGGSRRVEVIAKEIWANRFKKGFSRKKLNYKEKRILNRQIYAESQWFIDWQSDSVRTKECNGYVDENCYDKICCTACLSLCSNTLLANRIIVPTPKPHNIKHTPLFWFESDPMKKYLQNADLLQVWHIIKGNSLPNDSNIWLTLADKAMRASFSNWALELFRQNLEGRTIQNIRRLRKNEIDYLTDPDLCYENIARFKRLIDTLHYEGPISAMTDNTKLKPGLHYLSQFGCIIGSVLDNSETKITDYDQIPQIVNKIKNENAIANNVRTYILQDDGATYRAFYLSNLRIIYSQHLENPNNEEMCGFFVLLFVFAVEHFFGVARQINSDFTYADLIHLIPKIAQHSKALRNNNIIYEKEKLVREDGQINFIKMLEICTKHEAYSSRILERKCHIEQIAKNSDLIINPNKASHMVAHFINNENPETRFITQREKCWKTNRKTMAAKLAQQHTKEELARNKESHPDNIVYYLANMDVVVTENSLSLKGFGKIIYNYFNCGEIKAAIVV</sequence>
<protein>
    <submittedName>
        <fullName evidence="1">Uncharacterized protein</fullName>
    </submittedName>
</protein>
<dbReference type="Proteomes" id="UP000232688">
    <property type="component" value="Unassembled WGS sequence"/>
</dbReference>
<reference evidence="1 2" key="2">
    <citation type="submission" date="2017-10" db="EMBL/GenBank/DDBJ databases">
        <title>Genome analyses suggest a sexual origin of heterokaryosis in a supposedly ancient asexual fungus.</title>
        <authorList>
            <person name="Corradi N."/>
            <person name="Sedzielewska K."/>
            <person name="Noel J."/>
            <person name="Charron P."/>
            <person name="Farinelli L."/>
            <person name="Marton T."/>
            <person name="Kruger M."/>
            <person name="Pelin A."/>
            <person name="Brachmann A."/>
            <person name="Corradi N."/>
        </authorList>
    </citation>
    <scope>NUCLEOTIDE SEQUENCE [LARGE SCALE GENOMIC DNA]</scope>
    <source>
        <strain evidence="1 2">A1</strain>
    </source>
</reference>
<organism evidence="1 2">
    <name type="scientific">Rhizophagus irregularis</name>
    <dbReference type="NCBI Taxonomy" id="588596"/>
    <lineage>
        <taxon>Eukaryota</taxon>
        <taxon>Fungi</taxon>
        <taxon>Fungi incertae sedis</taxon>
        <taxon>Mucoromycota</taxon>
        <taxon>Glomeromycotina</taxon>
        <taxon>Glomeromycetes</taxon>
        <taxon>Glomerales</taxon>
        <taxon>Glomeraceae</taxon>
        <taxon>Rhizophagus</taxon>
    </lineage>
</organism>
<dbReference type="VEuPathDB" id="FungiDB:FUN_025271"/>
<proteinExistence type="predicted"/>
<reference evidence="1 2" key="1">
    <citation type="submission" date="2017-10" db="EMBL/GenBank/DDBJ databases">
        <title>Extensive intraspecific genome diversity in a model arbuscular mycorrhizal fungus.</title>
        <authorList>
            <person name="Chen E.C.H."/>
            <person name="Morin E."/>
            <person name="Baudet D."/>
            <person name="Noel J."/>
            <person name="Ndikumana S."/>
            <person name="Charron P."/>
            <person name="St-Onge C."/>
            <person name="Giorgi J."/>
            <person name="Grigoriev I.V."/>
            <person name="Roux C."/>
            <person name="Martin F.M."/>
            <person name="Corradi N."/>
        </authorList>
    </citation>
    <scope>NUCLEOTIDE SEQUENCE [LARGE SCALE GENOMIC DNA]</scope>
    <source>
        <strain evidence="1 2">A1</strain>
    </source>
</reference>
<evidence type="ECO:0000313" key="2">
    <source>
        <dbReference type="Proteomes" id="UP000232688"/>
    </source>
</evidence>
<dbReference type="EMBL" id="LLXH01002295">
    <property type="protein sequence ID" value="PKC56066.1"/>
    <property type="molecule type" value="Genomic_DNA"/>
</dbReference>
<dbReference type="VEuPathDB" id="FungiDB:RhiirA1_446657"/>
<accession>A0A2N0QYC1</accession>
<dbReference type="VEuPathDB" id="FungiDB:FUN_017887"/>
<name>A0A2N0QYC1_9GLOM</name>
<comment type="caution">
    <text evidence="1">The sequence shown here is derived from an EMBL/GenBank/DDBJ whole genome shotgun (WGS) entry which is preliminary data.</text>
</comment>
<evidence type="ECO:0000313" key="1">
    <source>
        <dbReference type="EMBL" id="PKC56066.1"/>
    </source>
</evidence>
<gene>
    <name evidence="1" type="ORF">RhiirA1_446657</name>
</gene>
<dbReference type="VEuPathDB" id="FungiDB:FUN_016795"/>
<dbReference type="AlphaFoldDB" id="A0A2N0QYC1"/>